<dbReference type="SUPFAM" id="SSF56935">
    <property type="entry name" value="Porins"/>
    <property type="match status" value="1"/>
</dbReference>
<dbReference type="EMBL" id="FTOI01000016">
    <property type="protein sequence ID" value="SIT00660.1"/>
    <property type="molecule type" value="Genomic_DNA"/>
</dbReference>
<dbReference type="STRING" id="713588.SAMN05421789_11647"/>
<dbReference type="AlphaFoldDB" id="A0A1N7NQX0"/>
<proteinExistence type="predicted"/>
<gene>
    <name evidence="2" type="ORF">SAMN05421789_11647</name>
</gene>
<keyword evidence="3" id="KW-1185">Reference proteome</keyword>
<keyword evidence="1" id="KW-0732">Signal</keyword>
<sequence length="468" mass="50561">MVKKSLLVLSISVAYFANAQDVSTIRNTVEVYSNSSLNGSSKYNSMAGSMGALGGDVSVLNSNPAGIAVSIASEFSGTLFIESNTNKTSYGGSTLDYKVNKTNLGNTGGIAAFQLDSTSPWKFVNVAVNYSNQSIEDYSETPGNSNIVYDIEDNTGAVIDNLSFAGHAYNRYGNLSKMSVGFGGNYDNRIYVGAGLNFHSAAVDQYDTAAFTDKTNITDVYNKQYTPFSETSNGFSATLGIIGKINHQLRVGASLESPTWWNIERIYSEYANSASGDGTYSESRNLSTPLKATVSAAFVANKNFAINVDYSLGLTKAKYTVEGPAETDLNQLISNNAKNLSEIKVGAEYRISDFRLRGGYAFASNPFNSMQISSVQDNGGAANTTYNNLFGGKRNTIGAGIGYDFKSFYIDAAYQNITSEYSSPFIQGSFAKNTGYFSDQYVINSDSSIVSKVKNKKDNFFITLGWKF</sequence>
<feature type="signal peptide" evidence="1">
    <location>
        <begin position="1"/>
        <end position="19"/>
    </location>
</feature>
<feature type="chain" id="PRO_5012930150" description="Hemin receptor" evidence="1">
    <location>
        <begin position="20"/>
        <end position="468"/>
    </location>
</feature>
<reference evidence="3" key="1">
    <citation type="submission" date="2017-01" db="EMBL/GenBank/DDBJ databases">
        <authorList>
            <person name="Varghese N."/>
            <person name="Submissions S."/>
        </authorList>
    </citation>
    <scope>NUCLEOTIDE SEQUENCE [LARGE SCALE GENOMIC DNA]</scope>
    <source>
        <strain evidence="3">DSM 23145</strain>
    </source>
</reference>
<dbReference type="RefSeq" id="WP_076388341.1">
    <property type="nucleotide sequence ID" value="NZ_FTOI01000016.1"/>
</dbReference>
<evidence type="ECO:0000313" key="3">
    <source>
        <dbReference type="Proteomes" id="UP000185839"/>
    </source>
</evidence>
<evidence type="ECO:0008006" key="4">
    <source>
        <dbReference type="Google" id="ProtNLM"/>
    </source>
</evidence>
<dbReference type="Gene3D" id="2.40.160.60">
    <property type="entry name" value="Outer membrane protein transport protein (OMPP1/FadL/TodX)"/>
    <property type="match status" value="1"/>
</dbReference>
<evidence type="ECO:0000313" key="2">
    <source>
        <dbReference type="EMBL" id="SIT00660.1"/>
    </source>
</evidence>
<protein>
    <recommendedName>
        <fullName evidence="4">Hemin receptor</fullName>
    </recommendedName>
</protein>
<evidence type="ECO:0000256" key="1">
    <source>
        <dbReference type="SAM" id="SignalP"/>
    </source>
</evidence>
<accession>A0A1N7NQX0</accession>
<organism evidence="2 3">
    <name type="scientific">Kaistella chaponensis</name>
    <dbReference type="NCBI Taxonomy" id="713588"/>
    <lineage>
        <taxon>Bacteria</taxon>
        <taxon>Pseudomonadati</taxon>
        <taxon>Bacteroidota</taxon>
        <taxon>Flavobacteriia</taxon>
        <taxon>Flavobacteriales</taxon>
        <taxon>Weeksellaceae</taxon>
        <taxon>Chryseobacterium group</taxon>
        <taxon>Kaistella</taxon>
    </lineage>
</organism>
<name>A0A1N7NQX0_9FLAO</name>
<dbReference type="Proteomes" id="UP000185839">
    <property type="component" value="Unassembled WGS sequence"/>
</dbReference>